<keyword evidence="9" id="KW-0807">Transducer</keyword>
<organism evidence="11 12">
    <name type="scientific">Ignelater luminosus</name>
    <name type="common">Cucubano</name>
    <name type="synonym">Pyrophorus luminosus</name>
    <dbReference type="NCBI Taxonomy" id="2038154"/>
    <lineage>
        <taxon>Eukaryota</taxon>
        <taxon>Metazoa</taxon>
        <taxon>Ecdysozoa</taxon>
        <taxon>Arthropoda</taxon>
        <taxon>Hexapoda</taxon>
        <taxon>Insecta</taxon>
        <taxon>Pterygota</taxon>
        <taxon>Neoptera</taxon>
        <taxon>Endopterygota</taxon>
        <taxon>Coleoptera</taxon>
        <taxon>Polyphaga</taxon>
        <taxon>Elateriformia</taxon>
        <taxon>Elateroidea</taxon>
        <taxon>Elateridae</taxon>
        <taxon>Agrypninae</taxon>
        <taxon>Pyrophorini</taxon>
        <taxon>Ignelater</taxon>
    </lineage>
</organism>
<dbReference type="GO" id="GO:0005886">
    <property type="term" value="C:plasma membrane"/>
    <property type="evidence" value="ECO:0007669"/>
    <property type="project" value="UniProtKB-SubCell"/>
</dbReference>
<dbReference type="GO" id="GO:0004984">
    <property type="term" value="F:olfactory receptor activity"/>
    <property type="evidence" value="ECO:0007669"/>
    <property type="project" value="InterPro"/>
</dbReference>
<sequence length="167" mass="19163">MVFGVTVAIIKRVRTSDPHDWEFPYGPITIINVTYSPNFEIILAWQVSNMALYAGYFCATDLTTAAILAHISYQFKMLQHYIRNVVKLTYKKMLKESNMIENEVTNFDASLIPWQYLKSSLTRIVEYHLAIINIAQQLEDVFSGLLLIVFVSTLAMVALMIYRVSLV</sequence>
<comment type="subcellular location">
    <subcellularLocation>
        <location evidence="1">Cell membrane</location>
        <topology evidence="1">Multi-pass membrane protein</topology>
    </subcellularLocation>
</comment>
<evidence type="ECO:0000256" key="4">
    <source>
        <dbReference type="ARBA" id="ARBA00022692"/>
    </source>
</evidence>
<evidence type="ECO:0000256" key="1">
    <source>
        <dbReference type="ARBA" id="ARBA00004651"/>
    </source>
</evidence>
<comment type="caution">
    <text evidence="11">The sequence shown here is derived from an EMBL/GenBank/DDBJ whole genome shotgun (WGS) entry which is preliminary data.</text>
</comment>
<keyword evidence="5" id="KW-0552">Olfaction</keyword>
<keyword evidence="2" id="KW-1003">Cell membrane</keyword>
<dbReference type="AlphaFoldDB" id="A0A8K0GIM3"/>
<name>A0A8K0GIM3_IGNLU</name>
<feature type="transmembrane region" description="Helical" evidence="10">
    <location>
        <begin position="141"/>
        <end position="162"/>
    </location>
</feature>
<evidence type="ECO:0000313" key="11">
    <source>
        <dbReference type="EMBL" id="KAF2900706.1"/>
    </source>
</evidence>
<keyword evidence="6 10" id="KW-1133">Transmembrane helix</keyword>
<keyword evidence="8" id="KW-0675">Receptor</keyword>
<dbReference type="GO" id="GO:0005549">
    <property type="term" value="F:odorant binding"/>
    <property type="evidence" value="ECO:0007669"/>
    <property type="project" value="InterPro"/>
</dbReference>
<keyword evidence="4 10" id="KW-0812">Transmembrane</keyword>
<evidence type="ECO:0000256" key="5">
    <source>
        <dbReference type="ARBA" id="ARBA00022725"/>
    </source>
</evidence>
<accession>A0A8K0GIM3</accession>
<evidence type="ECO:0000256" key="7">
    <source>
        <dbReference type="ARBA" id="ARBA00023136"/>
    </source>
</evidence>
<keyword evidence="7 10" id="KW-0472">Membrane</keyword>
<evidence type="ECO:0000313" key="12">
    <source>
        <dbReference type="Proteomes" id="UP000801492"/>
    </source>
</evidence>
<gene>
    <name evidence="11" type="ORF">ILUMI_05480</name>
</gene>
<protein>
    <submittedName>
        <fullName evidence="11">Uncharacterized protein</fullName>
    </submittedName>
</protein>
<feature type="transmembrane region" description="Helical" evidence="10">
    <location>
        <begin position="53"/>
        <end position="73"/>
    </location>
</feature>
<dbReference type="GO" id="GO:0007165">
    <property type="term" value="P:signal transduction"/>
    <property type="evidence" value="ECO:0007669"/>
    <property type="project" value="UniProtKB-KW"/>
</dbReference>
<keyword evidence="3" id="KW-0716">Sensory transduction</keyword>
<keyword evidence="12" id="KW-1185">Reference proteome</keyword>
<dbReference type="InterPro" id="IPR004117">
    <property type="entry name" value="7tm6_olfct_rcpt"/>
</dbReference>
<dbReference type="Pfam" id="PF02949">
    <property type="entry name" value="7tm_6"/>
    <property type="match status" value="1"/>
</dbReference>
<evidence type="ECO:0000256" key="3">
    <source>
        <dbReference type="ARBA" id="ARBA00022606"/>
    </source>
</evidence>
<dbReference type="PANTHER" id="PTHR21137">
    <property type="entry name" value="ODORANT RECEPTOR"/>
    <property type="match status" value="1"/>
</dbReference>
<dbReference type="EMBL" id="VTPC01002042">
    <property type="protein sequence ID" value="KAF2900706.1"/>
    <property type="molecule type" value="Genomic_DNA"/>
</dbReference>
<evidence type="ECO:0000256" key="9">
    <source>
        <dbReference type="ARBA" id="ARBA00023224"/>
    </source>
</evidence>
<dbReference type="OrthoDB" id="6661390at2759"/>
<evidence type="ECO:0000256" key="8">
    <source>
        <dbReference type="ARBA" id="ARBA00023170"/>
    </source>
</evidence>
<reference evidence="11" key="1">
    <citation type="submission" date="2019-08" db="EMBL/GenBank/DDBJ databases">
        <title>The genome of the North American firefly Photinus pyralis.</title>
        <authorList>
            <consortium name="Photinus pyralis genome working group"/>
            <person name="Fallon T.R."/>
            <person name="Sander Lower S.E."/>
            <person name="Weng J.-K."/>
        </authorList>
    </citation>
    <scope>NUCLEOTIDE SEQUENCE</scope>
    <source>
        <strain evidence="11">TRF0915ILg1</strain>
        <tissue evidence="11">Whole body</tissue>
    </source>
</reference>
<evidence type="ECO:0000256" key="10">
    <source>
        <dbReference type="SAM" id="Phobius"/>
    </source>
</evidence>
<dbReference type="PANTHER" id="PTHR21137:SF35">
    <property type="entry name" value="ODORANT RECEPTOR 19A-RELATED"/>
    <property type="match status" value="1"/>
</dbReference>
<evidence type="ECO:0000256" key="6">
    <source>
        <dbReference type="ARBA" id="ARBA00022989"/>
    </source>
</evidence>
<proteinExistence type="predicted"/>
<evidence type="ECO:0000256" key="2">
    <source>
        <dbReference type="ARBA" id="ARBA00022475"/>
    </source>
</evidence>
<dbReference type="Proteomes" id="UP000801492">
    <property type="component" value="Unassembled WGS sequence"/>
</dbReference>